<keyword evidence="1" id="KW-0472">Membrane</keyword>
<dbReference type="EMBL" id="JAGPXC010000011">
    <property type="protein sequence ID" value="KAH6645548.1"/>
    <property type="molecule type" value="Genomic_DNA"/>
</dbReference>
<feature type="transmembrane region" description="Helical" evidence="1">
    <location>
        <begin position="100"/>
        <end position="122"/>
    </location>
</feature>
<evidence type="ECO:0000313" key="3">
    <source>
        <dbReference type="Proteomes" id="UP000758603"/>
    </source>
</evidence>
<dbReference type="RefSeq" id="XP_045952062.1">
    <property type="nucleotide sequence ID" value="XM_046100985.1"/>
</dbReference>
<keyword evidence="3" id="KW-1185">Reference proteome</keyword>
<dbReference type="AlphaFoldDB" id="A0A9P8RGF9"/>
<keyword evidence="1" id="KW-0812">Transmembrane</keyword>
<accession>A0A9P8RGF9</accession>
<dbReference type="GeneID" id="70129877"/>
<organism evidence="2 3">
    <name type="scientific">Truncatella angustata</name>
    <dbReference type="NCBI Taxonomy" id="152316"/>
    <lineage>
        <taxon>Eukaryota</taxon>
        <taxon>Fungi</taxon>
        <taxon>Dikarya</taxon>
        <taxon>Ascomycota</taxon>
        <taxon>Pezizomycotina</taxon>
        <taxon>Sordariomycetes</taxon>
        <taxon>Xylariomycetidae</taxon>
        <taxon>Amphisphaeriales</taxon>
        <taxon>Sporocadaceae</taxon>
        <taxon>Truncatella</taxon>
    </lineage>
</organism>
<evidence type="ECO:0000256" key="1">
    <source>
        <dbReference type="SAM" id="Phobius"/>
    </source>
</evidence>
<dbReference type="Proteomes" id="UP000758603">
    <property type="component" value="Unassembled WGS sequence"/>
</dbReference>
<evidence type="ECO:0000313" key="2">
    <source>
        <dbReference type="EMBL" id="KAH6645548.1"/>
    </source>
</evidence>
<comment type="caution">
    <text evidence="2">The sequence shown here is derived from an EMBL/GenBank/DDBJ whole genome shotgun (WGS) entry which is preliminary data.</text>
</comment>
<reference evidence="2" key="1">
    <citation type="journal article" date="2021" name="Nat. Commun.">
        <title>Genetic determinants of endophytism in the Arabidopsis root mycobiome.</title>
        <authorList>
            <person name="Mesny F."/>
            <person name="Miyauchi S."/>
            <person name="Thiergart T."/>
            <person name="Pickel B."/>
            <person name="Atanasova L."/>
            <person name="Karlsson M."/>
            <person name="Huettel B."/>
            <person name="Barry K.W."/>
            <person name="Haridas S."/>
            <person name="Chen C."/>
            <person name="Bauer D."/>
            <person name="Andreopoulos W."/>
            <person name="Pangilinan J."/>
            <person name="LaButti K."/>
            <person name="Riley R."/>
            <person name="Lipzen A."/>
            <person name="Clum A."/>
            <person name="Drula E."/>
            <person name="Henrissat B."/>
            <person name="Kohler A."/>
            <person name="Grigoriev I.V."/>
            <person name="Martin F.M."/>
            <person name="Hacquard S."/>
        </authorList>
    </citation>
    <scope>NUCLEOTIDE SEQUENCE</scope>
    <source>
        <strain evidence="2">MPI-SDFR-AT-0073</strain>
    </source>
</reference>
<protein>
    <submittedName>
        <fullName evidence="2">Uncharacterized protein</fullName>
    </submittedName>
</protein>
<sequence>MADLDTVVQYDPVPKTKWVIVTTSVDISIEATAKQSSLGNTTVVTSAACKKQTSPTLSLPCSAQIWALFPPASLLWQPRDPESVINFNLGSSMSKTWARALLYAVLGLLAGFTVGNLSMPAVDFTISKISNLLALPDKQRLA</sequence>
<proteinExistence type="predicted"/>
<keyword evidence="1" id="KW-1133">Transmembrane helix</keyword>
<gene>
    <name evidence="2" type="ORF">BKA67DRAFT_541758</name>
</gene>
<name>A0A9P8RGF9_9PEZI</name>